<evidence type="ECO:0000313" key="2">
    <source>
        <dbReference type="Proteomes" id="UP000014012"/>
    </source>
</evidence>
<dbReference type="HOGENOM" id="CLU_2503201_0_0_6"/>
<proteinExistence type="predicted"/>
<dbReference type="AlphaFoldDB" id="R8AR20"/>
<dbReference type="Proteomes" id="UP000014012">
    <property type="component" value="Unassembled WGS sequence"/>
</dbReference>
<feature type="non-terminal residue" evidence="1">
    <location>
        <position position="86"/>
    </location>
</feature>
<comment type="caution">
    <text evidence="1">The sequence shown here is derived from an EMBL/GenBank/DDBJ whole genome shotgun (WGS) entry which is preliminary data.</text>
</comment>
<dbReference type="EMBL" id="AQQO01000101">
    <property type="protein sequence ID" value="EON88785.1"/>
    <property type="molecule type" value="Genomic_DNA"/>
</dbReference>
<name>R8AR20_PLESH</name>
<accession>R8AR20</accession>
<dbReference type="RefSeq" id="WP_010863383.1">
    <property type="nucleotide sequence ID" value="NZ_AQQO01000101.1"/>
</dbReference>
<gene>
    <name evidence="1" type="ORF">PLESHI_08804</name>
</gene>
<keyword evidence="2" id="KW-1185">Reference proteome</keyword>
<organism evidence="1 2">
    <name type="scientific">Plesiomonas shigelloides 302-73</name>
    <dbReference type="NCBI Taxonomy" id="1315976"/>
    <lineage>
        <taxon>Bacteria</taxon>
        <taxon>Pseudomonadati</taxon>
        <taxon>Pseudomonadota</taxon>
        <taxon>Gammaproteobacteria</taxon>
        <taxon>Enterobacterales</taxon>
        <taxon>Enterobacteriaceae</taxon>
        <taxon>Plesiomonas</taxon>
    </lineage>
</organism>
<sequence>MTQPEGFRVAGKENLVYEFEDTTKGLNRGESMKIWMLDDFAKVEIVGWAQLSHIGWGECYTPSKTIYKEAPSLLLIHTNPKLLSSS</sequence>
<protein>
    <submittedName>
        <fullName evidence="1">Uncharacterized protein</fullName>
    </submittedName>
</protein>
<evidence type="ECO:0000313" key="1">
    <source>
        <dbReference type="EMBL" id="EON88785.1"/>
    </source>
</evidence>
<reference evidence="1 2" key="1">
    <citation type="journal article" date="2013" name="Genome Announc.">
        <title>Genome Sequence of Plesiomonas shigelloides Strain 302-73 (Serotype O1).</title>
        <authorList>
            <person name="Pique N."/>
            <person name="Aquilini E."/>
            <person name="Alioto T."/>
            <person name="Minana-Galbis D."/>
            <person name="Tomas J.M."/>
        </authorList>
    </citation>
    <scope>NUCLEOTIDE SEQUENCE [LARGE SCALE GENOMIC DNA]</scope>
    <source>
        <strain evidence="1 2">302-73</strain>
    </source>
</reference>